<keyword evidence="13" id="KW-1185">Reference proteome</keyword>
<evidence type="ECO:0000256" key="4">
    <source>
        <dbReference type="ARBA" id="ARBA00022729"/>
    </source>
</evidence>
<comment type="similarity">
    <text evidence="1">Belongs to the peptidase M43B family.</text>
</comment>
<dbReference type="CDD" id="cd04275">
    <property type="entry name" value="ZnMc_pappalysin_like"/>
    <property type="match status" value="1"/>
</dbReference>
<keyword evidence="3" id="KW-0479">Metal-binding</keyword>
<name>A0A1G8DCN0_9FLAO</name>
<evidence type="ECO:0000259" key="10">
    <source>
        <dbReference type="Pfam" id="PF05572"/>
    </source>
</evidence>
<evidence type="ECO:0000256" key="7">
    <source>
        <dbReference type="ARBA" id="ARBA00023049"/>
    </source>
</evidence>
<evidence type="ECO:0000256" key="6">
    <source>
        <dbReference type="ARBA" id="ARBA00022833"/>
    </source>
</evidence>
<dbReference type="RefSeq" id="WP_089853226.1">
    <property type="nucleotide sequence ID" value="NZ_FNDW01000001.1"/>
</dbReference>
<dbReference type="EMBL" id="FNDW01000001">
    <property type="protein sequence ID" value="SDH55498.1"/>
    <property type="molecule type" value="Genomic_DNA"/>
</dbReference>
<proteinExistence type="inferred from homology"/>
<keyword evidence="6" id="KW-0862">Zinc</keyword>
<keyword evidence="2" id="KW-0645">Protease</keyword>
<dbReference type="InterPro" id="IPR008754">
    <property type="entry name" value="Peptidase_M43"/>
</dbReference>
<dbReference type="Gene3D" id="3.40.390.10">
    <property type="entry name" value="Collagenase (Catalytic Domain)"/>
    <property type="match status" value="1"/>
</dbReference>
<keyword evidence="5" id="KW-0378">Hydrolase</keyword>
<feature type="domain" description="Secretion system C-terminal sorting" evidence="11">
    <location>
        <begin position="619"/>
        <end position="684"/>
    </location>
</feature>
<dbReference type="Pfam" id="PF05572">
    <property type="entry name" value="Peptidase_M43"/>
    <property type="match status" value="1"/>
</dbReference>
<dbReference type="InterPro" id="IPR024079">
    <property type="entry name" value="MetalloPept_cat_dom_sf"/>
</dbReference>
<evidence type="ECO:0000256" key="1">
    <source>
        <dbReference type="ARBA" id="ARBA00008721"/>
    </source>
</evidence>
<protein>
    <submittedName>
        <fullName evidence="12">Por secretion system C-terminal sorting domain-containing protein</fullName>
    </submittedName>
</protein>
<sequence>MQKITFFKVVFLLSLFCSLGINAQIENEMPKKTTLSTKKGELEKSHGFERCSSNEYEEYLKNKFPERMTKEQFEAWLAPLVEKTKSNKSQNGNIITIPVVVHVIHSGQNVGSYPNITDAQVLSQITVLNNDYRKAFGTTGYNTNPVGADVEIQFAMAKVDPNGNPTNGVDRVNLCRSGWTQAAIDDYVKPETIWDTTKYLNMWTVAFEGTDQSTLGYAQFPSNSGLGGLNVSGGLASTDGVVAAAGAFGSSTYNDGTFLLYQGYDKGRTMTHEVGHWLGLRHIWGDSSSCVVDATDSNNDYCLDTPAAAAENYNCVTIDSCPSDPGNDMVENYMDYTPDACMNIFTLNQKARIRTVMDNSPRRVELKTSIAEQAITLFPIDAEIKVERGCNNLAACPTSSATPTLKLTIYNRGTSTLTSATVSYSVNGGAAQTYNWTGSLAQDKFSTFSVPVAASTPSGNVTASIVNANGGTDQRTTNNTATGTFINPVLDTSFNTTTVNFNLQLDYYGTETTWTLKNSNGTLLYSGGPYTDSMTPALISQTWTLNNNDCYIFKINDSEGDGLSTEYPPLGLVPGSYELRTSTNQLICTGGLFGDSESRAFSLSSLLSTTEVTKDKFAIYPNPANDVLNITKVSSKAKFEIYNAVGQLVKAGNIDNNQVRVSELIKGTYIITIKDNNISESIKFIKK</sequence>
<feature type="domain" description="Peptidase M43 pregnancy-associated plasma-A" evidence="10">
    <location>
        <begin position="191"/>
        <end position="357"/>
    </location>
</feature>
<gene>
    <name evidence="12" type="ORF">SAMN05421846_101131</name>
</gene>
<evidence type="ECO:0000256" key="8">
    <source>
        <dbReference type="ARBA" id="ARBA00023157"/>
    </source>
</evidence>
<evidence type="ECO:0000313" key="13">
    <source>
        <dbReference type="Proteomes" id="UP000198869"/>
    </source>
</evidence>
<keyword evidence="7" id="KW-0482">Metalloprotease</keyword>
<feature type="signal peptide" evidence="9">
    <location>
        <begin position="1"/>
        <end position="23"/>
    </location>
</feature>
<dbReference type="SUPFAM" id="SSF55486">
    <property type="entry name" value="Metalloproteases ('zincins'), catalytic domain"/>
    <property type="match status" value="1"/>
</dbReference>
<dbReference type="OrthoDB" id="6278496at2"/>
<evidence type="ECO:0000256" key="5">
    <source>
        <dbReference type="ARBA" id="ARBA00022801"/>
    </source>
</evidence>
<dbReference type="PANTHER" id="PTHR47466">
    <property type="match status" value="1"/>
</dbReference>
<organism evidence="12 13">
    <name type="scientific">Chryseobacterium taeanense</name>
    <dbReference type="NCBI Taxonomy" id="311334"/>
    <lineage>
        <taxon>Bacteria</taxon>
        <taxon>Pseudomonadati</taxon>
        <taxon>Bacteroidota</taxon>
        <taxon>Flavobacteriia</taxon>
        <taxon>Flavobacteriales</taxon>
        <taxon>Weeksellaceae</taxon>
        <taxon>Chryseobacterium group</taxon>
        <taxon>Chryseobacterium</taxon>
    </lineage>
</organism>
<dbReference type="GO" id="GO:0046872">
    <property type="term" value="F:metal ion binding"/>
    <property type="evidence" value="ECO:0007669"/>
    <property type="project" value="UniProtKB-KW"/>
</dbReference>
<evidence type="ECO:0000259" key="11">
    <source>
        <dbReference type="Pfam" id="PF18962"/>
    </source>
</evidence>
<evidence type="ECO:0000256" key="2">
    <source>
        <dbReference type="ARBA" id="ARBA00022670"/>
    </source>
</evidence>
<keyword evidence="8" id="KW-1015">Disulfide bond</keyword>
<accession>A0A1G8DCN0</accession>
<evidence type="ECO:0000313" key="12">
    <source>
        <dbReference type="EMBL" id="SDH55498.1"/>
    </source>
</evidence>
<dbReference type="Proteomes" id="UP000198869">
    <property type="component" value="Unassembled WGS sequence"/>
</dbReference>
<dbReference type="PANTHER" id="PTHR47466:SF1">
    <property type="entry name" value="METALLOPROTEASE MEP1 (AFU_ORTHOLOGUE AFUA_1G07730)-RELATED"/>
    <property type="match status" value="1"/>
</dbReference>
<dbReference type="GO" id="GO:0006508">
    <property type="term" value="P:proteolysis"/>
    <property type="evidence" value="ECO:0007669"/>
    <property type="project" value="UniProtKB-KW"/>
</dbReference>
<dbReference type="STRING" id="311334.SAMN05421846_101131"/>
<evidence type="ECO:0000256" key="9">
    <source>
        <dbReference type="SAM" id="SignalP"/>
    </source>
</evidence>
<dbReference type="InterPro" id="IPR026444">
    <property type="entry name" value="Secre_tail"/>
</dbReference>
<dbReference type="Pfam" id="PF18962">
    <property type="entry name" value="Por_Secre_tail"/>
    <property type="match status" value="1"/>
</dbReference>
<dbReference type="GO" id="GO:0008237">
    <property type="term" value="F:metallopeptidase activity"/>
    <property type="evidence" value="ECO:0007669"/>
    <property type="project" value="UniProtKB-KW"/>
</dbReference>
<dbReference type="NCBIfam" id="TIGR04183">
    <property type="entry name" value="Por_Secre_tail"/>
    <property type="match status" value="1"/>
</dbReference>
<evidence type="ECO:0000256" key="3">
    <source>
        <dbReference type="ARBA" id="ARBA00022723"/>
    </source>
</evidence>
<feature type="chain" id="PRO_5011792884" evidence="9">
    <location>
        <begin position="24"/>
        <end position="687"/>
    </location>
</feature>
<reference evidence="13" key="1">
    <citation type="submission" date="2016-10" db="EMBL/GenBank/DDBJ databases">
        <authorList>
            <person name="Varghese N."/>
            <person name="Submissions S."/>
        </authorList>
    </citation>
    <scope>NUCLEOTIDE SEQUENCE [LARGE SCALE GENOMIC DNA]</scope>
    <source>
        <strain evidence="13">DSM 17071</strain>
    </source>
</reference>
<dbReference type="AlphaFoldDB" id="A0A1G8DCN0"/>
<keyword evidence="4 9" id="KW-0732">Signal</keyword>